<evidence type="ECO:0000256" key="1">
    <source>
        <dbReference type="SAM" id="MobiDB-lite"/>
    </source>
</evidence>
<protein>
    <submittedName>
        <fullName evidence="2">Uncharacterized protein</fullName>
    </submittedName>
</protein>
<organism evidence="2 3">
    <name type="scientific">Plantactinospora mayteni</name>
    <dbReference type="NCBI Taxonomy" id="566021"/>
    <lineage>
        <taxon>Bacteria</taxon>
        <taxon>Bacillati</taxon>
        <taxon>Actinomycetota</taxon>
        <taxon>Actinomycetes</taxon>
        <taxon>Micromonosporales</taxon>
        <taxon>Micromonosporaceae</taxon>
        <taxon>Plantactinospora</taxon>
    </lineage>
</organism>
<feature type="region of interest" description="Disordered" evidence="1">
    <location>
        <begin position="41"/>
        <end position="111"/>
    </location>
</feature>
<sequence>MTAAPVAPEDSAGYAVTFRFAVRHVRGWAVETKPIPFGTARWVPSEGVSRTESEEEPGNRATRVLDPPPSRSSASSAPSDFRQLASSTYVMPTRRAACGGGGRRARRYGPG</sequence>
<dbReference type="Proteomes" id="UP000621500">
    <property type="component" value="Unassembled WGS sequence"/>
</dbReference>
<gene>
    <name evidence="2" type="ORF">Pma05_72340</name>
</gene>
<proteinExistence type="predicted"/>
<name>A0ABQ4F1B9_9ACTN</name>
<accession>A0ABQ4F1B9</accession>
<keyword evidence="3" id="KW-1185">Reference proteome</keyword>
<evidence type="ECO:0000313" key="3">
    <source>
        <dbReference type="Proteomes" id="UP000621500"/>
    </source>
</evidence>
<evidence type="ECO:0000313" key="2">
    <source>
        <dbReference type="EMBL" id="GIH00662.1"/>
    </source>
</evidence>
<dbReference type="EMBL" id="BONX01000056">
    <property type="protein sequence ID" value="GIH00662.1"/>
    <property type="molecule type" value="Genomic_DNA"/>
</dbReference>
<reference evidence="2 3" key="1">
    <citation type="submission" date="2021-01" db="EMBL/GenBank/DDBJ databases">
        <title>Whole genome shotgun sequence of Plantactinospora mayteni NBRC 109088.</title>
        <authorList>
            <person name="Komaki H."/>
            <person name="Tamura T."/>
        </authorList>
    </citation>
    <scope>NUCLEOTIDE SEQUENCE [LARGE SCALE GENOMIC DNA]</scope>
    <source>
        <strain evidence="2 3">NBRC 109088</strain>
    </source>
</reference>
<comment type="caution">
    <text evidence="2">The sequence shown here is derived from an EMBL/GenBank/DDBJ whole genome shotgun (WGS) entry which is preliminary data.</text>
</comment>